<protein>
    <recommendedName>
        <fullName evidence="3">Arginine-hydroxylase NDUFAF5, mitochondrial</fullName>
    </recommendedName>
    <alternativeName>
        <fullName evidence="4">NADH dehydrogenase [ubiquinone] 1 alpha subcomplex assembly factor 5</fullName>
    </alternativeName>
    <alternativeName>
        <fullName evidence="5">Putative methyltransferase NDUFAF5</fullName>
    </alternativeName>
</protein>
<dbReference type="PANTHER" id="PTHR13090">
    <property type="entry name" value="ARGININE-HYDROXYLASE NDUFAF5, MITOCHONDRIAL"/>
    <property type="match status" value="1"/>
</dbReference>
<proteinExistence type="predicted"/>
<dbReference type="InterPro" id="IPR013216">
    <property type="entry name" value="Methyltransf_11"/>
</dbReference>
<dbReference type="InterPro" id="IPR029063">
    <property type="entry name" value="SAM-dependent_MTases_sf"/>
</dbReference>
<dbReference type="CDD" id="cd02440">
    <property type="entry name" value="AdoMet_MTases"/>
    <property type="match status" value="1"/>
</dbReference>
<dbReference type="Gene3D" id="3.40.50.150">
    <property type="entry name" value="Vaccinia Virus protein VP39"/>
    <property type="match status" value="1"/>
</dbReference>
<evidence type="ECO:0000259" key="7">
    <source>
        <dbReference type="Pfam" id="PF08241"/>
    </source>
</evidence>
<name>A0A224Z544_9ACAR</name>
<evidence type="ECO:0000313" key="8">
    <source>
        <dbReference type="EMBL" id="MAA21270.1"/>
    </source>
</evidence>
<keyword evidence="8" id="KW-0830">Ubiquinone</keyword>
<keyword evidence="1" id="KW-0489">Methyltransferase</keyword>
<accession>A0A224Z544</accession>
<dbReference type="InterPro" id="IPR050602">
    <property type="entry name" value="Malonyl-ACP_OMT"/>
</dbReference>
<evidence type="ECO:0000256" key="2">
    <source>
        <dbReference type="ARBA" id="ARBA00022679"/>
    </source>
</evidence>
<dbReference type="EMBL" id="GFPF01010124">
    <property type="protein sequence ID" value="MAA21270.1"/>
    <property type="molecule type" value="Transcribed_RNA"/>
</dbReference>
<reference evidence="8" key="1">
    <citation type="journal article" date="2017" name="Parasit. Vectors">
        <title>Sialotranscriptomics of Rhipicephalus zambeziensis reveals intricate expression profiles of secretory proteins and suggests tight temporal transcriptional regulation during blood-feeding.</title>
        <authorList>
            <person name="de Castro M.H."/>
            <person name="de Klerk D."/>
            <person name="Pienaar R."/>
            <person name="Rees D.J.G."/>
            <person name="Mans B.J."/>
        </authorList>
    </citation>
    <scope>NUCLEOTIDE SEQUENCE</scope>
    <source>
        <tissue evidence="8">Salivary glands</tissue>
    </source>
</reference>
<evidence type="ECO:0000256" key="6">
    <source>
        <dbReference type="SAM" id="MobiDB-lite"/>
    </source>
</evidence>
<feature type="region of interest" description="Disordered" evidence="6">
    <location>
        <begin position="329"/>
        <end position="355"/>
    </location>
</feature>
<dbReference type="GO" id="GO:0032259">
    <property type="term" value="P:methylation"/>
    <property type="evidence" value="ECO:0007669"/>
    <property type="project" value="UniProtKB-KW"/>
</dbReference>
<feature type="domain" description="Methyltransferase type 11" evidence="7">
    <location>
        <begin position="108"/>
        <end position="199"/>
    </location>
</feature>
<dbReference type="PANTHER" id="PTHR13090:SF1">
    <property type="entry name" value="ARGININE-HYDROXYLASE NDUFAF5, MITOCHONDRIAL"/>
    <property type="match status" value="1"/>
</dbReference>
<organism evidence="8">
    <name type="scientific">Rhipicephalus zambeziensis</name>
    <dbReference type="NCBI Taxonomy" id="60191"/>
    <lineage>
        <taxon>Eukaryota</taxon>
        <taxon>Metazoa</taxon>
        <taxon>Ecdysozoa</taxon>
        <taxon>Arthropoda</taxon>
        <taxon>Chelicerata</taxon>
        <taxon>Arachnida</taxon>
        <taxon>Acari</taxon>
        <taxon>Parasitiformes</taxon>
        <taxon>Ixodida</taxon>
        <taxon>Ixodoidea</taxon>
        <taxon>Ixodidae</taxon>
        <taxon>Rhipicephalinae</taxon>
        <taxon>Rhipicephalus</taxon>
        <taxon>Rhipicephalus</taxon>
    </lineage>
</organism>
<dbReference type="GO" id="GO:0032981">
    <property type="term" value="P:mitochondrial respiratory chain complex I assembly"/>
    <property type="evidence" value="ECO:0007669"/>
    <property type="project" value="TreeGrafter"/>
</dbReference>
<dbReference type="Pfam" id="PF08241">
    <property type="entry name" value="Methyltransf_11"/>
    <property type="match status" value="1"/>
</dbReference>
<keyword evidence="2" id="KW-0808">Transferase</keyword>
<dbReference type="GO" id="GO:0008757">
    <property type="term" value="F:S-adenosylmethionine-dependent methyltransferase activity"/>
    <property type="evidence" value="ECO:0007669"/>
    <property type="project" value="InterPro"/>
</dbReference>
<evidence type="ECO:0000256" key="4">
    <source>
        <dbReference type="ARBA" id="ARBA00041833"/>
    </source>
</evidence>
<dbReference type="GO" id="GO:0005739">
    <property type="term" value="C:mitochondrion"/>
    <property type="evidence" value="ECO:0007669"/>
    <property type="project" value="TreeGrafter"/>
</dbReference>
<dbReference type="SUPFAM" id="SSF53335">
    <property type="entry name" value="S-adenosyl-L-methionine-dependent methyltransferases"/>
    <property type="match status" value="1"/>
</dbReference>
<evidence type="ECO:0000256" key="3">
    <source>
        <dbReference type="ARBA" id="ARBA00040937"/>
    </source>
</evidence>
<sequence length="355" mass="39498">MLVSEFRLCRMLCRRVPGVWIARTRQTASSDEPSNIAGPCSDGSRCFYSSLPPGHQMNVFDRKAKMRHKTLAALDKDAEVYDYLKDEVGYRLADRVYDIKRKFPRAVELGCGRGHVSHHLDSEAVESLILCDTSQECLKRCKVPKDVPVTKLVVDEEFLPFAENSIDIFLSSLSLHWVNNLPGTFKQVWNALKQDGAFLGCVFGGETLYQLRGSLQLAETEREGGFGAHISPFVQPTDLAALLNHAGFVLLTIDSDEMTVNYPTAFHLMADLKGMAENNVTWKRKSHLHRDTMVAAAAIYQELYGNEDGSVPATFHILSFIGWKPHPSQAKPAKRGSQTVSLKDLGSLLDPASKT</sequence>
<dbReference type="AlphaFoldDB" id="A0A224Z544"/>
<evidence type="ECO:0000256" key="5">
    <source>
        <dbReference type="ARBA" id="ARBA00042549"/>
    </source>
</evidence>
<evidence type="ECO:0000256" key="1">
    <source>
        <dbReference type="ARBA" id="ARBA00022603"/>
    </source>
</evidence>